<dbReference type="InterPro" id="IPR006311">
    <property type="entry name" value="TAT_signal"/>
</dbReference>
<keyword evidence="7" id="KW-0732">Signal</keyword>
<comment type="subcellular location">
    <subcellularLocation>
        <location evidence="1">Endomembrane system</location>
    </subcellularLocation>
</comment>
<keyword evidence="2" id="KW-0813">Transport</keyword>
<dbReference type="PANTHER" id="PTHR30024">
    <property type="entry name" value="ALIPHATIC SULFONATES-BINDING PROTEIN-RELATED"/>
    <property type="match status" value="1"/>
</dbReference>
<keyword evidence="5" id="KW-0472">Membrane</keyword>
<evidence type="ECO:0000256" key="5">
    <source>
        <dbReference type="ARBA" id="ARBA00023136"/>
    </source>
</evidence>
<sequence>MCLEYISRREMLKLASLLTVGGAAPLLSAFNAQAQPKSDGPVKIGYLPITDAAPLLVAHNNGYFKDAGVEVEKPTMLRSWAQLIEAFIAGQVNVVHLLSPMTVWARFGSKVPAKVVAWNHVDGSALTVAKNIHDLKDLAGKTIAVPFWYSIHNVVLQAMLRDAGLTPVSKKQGKPAGNEVNLVVMAPSDMPPALATGKISGYIVAEPFNAVAEVMDIGKVLRFTGDVWKNHACCTVFMHERDLEQRPEWSQKVVDAIVRAQLWIRDHREETAKLLSKEGVNHYTPHALPVLSKVLAPPASDTETYLASRAIRHAQWQEKRIDFQPYPYPSYTEELVARLKDTLIEADRGFLTSLDGKTAASQLVDDRFVKRAIEALGGMSKFGQPAGYSRKEVIELS</sequence>
<evidence type="ECO:0000256" key="4">
    <source>
        <dbReference type="ARBA" id="ARBA00022519"/>
    </source>
</evidence>
<keyword evidence="3" id="KW-1003">Cell membrane</keyword>
<feature type="chain" id="PRO_5025505807" evidence="7">
    <location>
        <begin position="35"/>
        <end position="397"/>
    </location>
</feature>
<evidence type="ECO:0000256" key="6">
    <source>
        <dbReference type="ARBA" id="ARBA00024031"/>
    </source>
</evidence>
<accession>A0A6B2R0V6</accession>
<gene>
    <name evidence="8" type="ORF">G3I67_07035</name>
</gene>
<comment type="similarity">
    <text evidence="6">Belongs to the CmpA/NrtA family.</text>
</comment>
<dbReference type="PANTHER" id="PTHR30024:SF43">
    <property type="entry name" value="BLL4572 PROTEIN"/>
    <property type="match status" value="1"/>
</dbReference>
<evidence type="ECO:0000256" key="1">
    <source>
        <dbReference type="ARBA" id="ARBA00004308"/>
    </source>
</evidence>
<name>A0A6B2R0V6_9BURK</name>
<evidence type="ECO:0000256" key="3">
    <source>
        <dbReference type="ARBA" id="ARBA00022475"/>
    </source>
</evidence>
<evidence type="ECO:0000256" key="7">
    <source>
        <dbReference type="SAM" id="SignalP"/>
    </source>
</evidence>
<dbReference type="SUPFAM" id="SSF53850">
    <property type="entry name" value="Periplasmic binding protein-like II"/>
    <property type="match status" value="1"/>
</dbReference>
<dbReference type="RefSeq" id="WP_163653339.1">
    <property type="nucleotide sequence ID" value="NZ_JAAGRN010000004.1"/>
</dbReference>
<evidence type="ECO:0000313" key="8">
    <source>
        <dbReference type="EMBL" id="NDY82979.1"/>
    </source>
</evidence>
<comment type="caution">
    <text evidence="8">The sequence shown here is derived from an EMBL/GenBank/DDBJ whole genome shotgun (WGS) entry which is preliminary data.</text>
</comment>
<dbReference type="PROSITE" id="PS51318">
    <property type="entry name" value="TAT"/>
    <property type="match status" value="1"/>
</dbReference>
<reference evidence="8" key="1">
    <citation type="submission" date="2020-02" db="EMBL/GenBank/DDBJ databases">
        <authorList>
            <person name="Chen W.-M."/>
        </authorList>
    </citation>
    <scope>NUCLEOTIDE SEQUENCE</scope>
    <source>
        <strain evidence="8">NBD-18</strain>
    </source>
</reference>
<keyword evidence="4" id="KW-0997">Cell inner membrane</keyword>
<dbReference type="EMBL" id="JAAGRN010000004">
    <property type="protein sequence ID" value="NDY82979.1"/>
    <property type="molecule type" value="Genomic_DNA"/>
</dbReference>
<dbReference type="GO" id="GO:0012505">
    <property type="term" value="C:endomembrane system"/>
    <property type="evidence" value="ECO:0007669"/>
    <property type="project" value="UniProtKB-SubCell"/>
</dbReference>
<dbReference type="InterPro" id="IPR044527">
    <property type="entry name" value="NrtA/CpmA_ABC-bd_dom"/>
</dbReference>
<organism evidence="8">
    <name type="scientific">Sheuella amnicola</name>
    <dbReference type="NCBI Taxonomy" id="2707330"/>
    <lineage>
        <taxon>Bacteria</taxon>
        <taxon>Pseudomonadati</taxon>
        <taxon>Pseudomonadota</taxon>
        <taxon>Betaproteobacteria</taxon>
        <taxon>Burkholderiales</taxon>
        <taxon>Alcaligenaceae</taxon>
        <taxon>Sheuella</taxon>
    </lineage>
</organism>
<protein>
    <submittedName>
        <fullName evidence="8">ABC transporter substrate-binding protein</fullName>
    </submittedName>
</protein>
<dbReference type="CDD" id="cd13553">
    <property type="entry name" value="PBP2_NrtA_CpmA_like"/>
    <property type="match status" value="1"/>
</dbReference>
<feature type="signal peptide" evidence="7">
    <location>
        <begin position="1"/>
        <end position="34"/>
    </location>
</feature>
<evidence type="ECO:0000256" key="2">
    <source>
        <dbReference type="ARBA" id="ARBA00022448"/>
    </source>
</evidence>
<proteinExistence type="inferred from homology"/>
<dbReference type="Gene3D" id="3.40.190.10">
    <property type="entry name" value="Periplasmic binding protein-like II"/>
    <property type="match status" value="3"/>
</dbReference>
<dbReference type="AlphaFoldDB" id="A0A6B2R0V6"/>
<dbReference type="Pfam" id="PF13379">
    <property type="entry name" value="NMT1_2"/>
    <property type="match status" value="1"/>
</dbReference>